<proteinExistence type="predicted"/>
<keyword evidence="3" id="KW-1185">Reference proteome</keyword>
<feature type="region of interest" description="Disordered" evidence="1">
    <location>
        <begin position="251"/>
        <end position="282"/>
    </location>
</feature>
<dbReference type="PANTHER" id="PTHR35394:SF5">
    <property type="entry name" value="DUF3176 DOMAIN-CONTAINING PROTEIN"/>
    <property type="match status" value="1"/>
</dbReference>
<comment type="caution">
    <text evidence="2">The sequence shown here is derived from an EMBL/GenBank/DDBJ whole genome shotgun (WGS) entry which is preliminary data.</text>
</comment>
<evidence type="ECO:0000313" key="3">
    <source>
        <dbReference type="Proteomes" id="UP001610563"/>
    </source>
</evidence>
<name>A0ABR4G715_9EURO</name>
<dbReference type="Proteomes" id="UP001610563">
    <property type="component" value="Unassembled WGS sequence"/>
</dbReference>
<protein>
    <recommendedName>
        <fullName evidence="4">Integral membrane protein</fullName>
    </recommendedName>
</protein>
<dbReference type="EMBL" id="JBFTWV010000041">
    <property type="protein sequence ID" value="KAL2794813.1"/>
    <property type="molecule type" value="Genomic_DNA"/>
</dbReference>
<accession>A0ABR4G715</accession>
<feature type="compositionally biased region" description="Polar residues" evidence="1">
    <location>
        <begin position="269"/>
        <end position="282"/>
    </location>
</feature>
<gene>
    <name evidence="2" type="ORF">BJX66DRAFT_337603</name>
</gene>
<organism evidence="2 3">
    <name type="scientific">Aspergillus keveii</name>
    <dbReference type="NCBI Taxonomy" id="714993"/>
    <lineage>
        <taxon>Eukaryota</taxon>
        <taxon>Fungi</taxon>
        <taxon>Dikarya</taxon>
        <taxon>Ascomycota</taxon>
        <taxon>Pezizomycotina</taxon>
        <taxon>Eurotiomycetes</taxon>
        <taxon>Eurotiomycetidae</taxon>
        <taxon>Eurotiales</taxon>
        <taxon>Aspergillaceae</taxon>
        <taxon>Aspergillus</taxon>
        <taxon>Aspergillus subgen. Nidulantes</taxon>
    </lineage>
</organism>
<evidence type="ECO:0000256" key="1">
    <source>
        <dbReference type="SAM" id="MobiDB-lite"/>
    </source>
</evidence>
<evidence type="ECO:0008006" key="4">
    <source>
        <dbReference type="Google" id="ProtNLM"/>
    </source>
</evidence>
<sequence>MVAFSPSLAALNNRACWQPETAMPDAALNSVSETLPDNLQGDSWLNTSEFTICNFFPLTPDSFTPSYIDGDPVTFSDLELLVSESTVRHAYNQTDSGSLERWVEDESDYDEDPDVLRVLDISLEVLMSNLAASLNHLSLQTNNCTIQGTAYTSLVVIEVRWHWLTLPALLVFSGNFFLLSTIRASRKLRVSLWKSSVLAPLYHGLHSVSVDTSDNSDNRYRTVSSMESASESVKIRLEHSDQHKRLMLQQQTDADMASDESVDSDTIRSEQSLSVVRSQSLA</sequence>
<dbReference type="PANTHER" id="PTHR35394">
    <property type="entry name" value="DUF3176 DOMAIN-CONTAINING PROTEIN"/>
    <property type="match status" value="1"/>
</dbReference>
<reference evidence="2 3" key="1">
    <citation type="submission" date="2024-07" db="EMBL/GenBank/DDBJ databases">
        <title>Section-level genome sequencing and comparative genomics of Aspergillus sections Usti and Cavernicolus.</title>
        <authorList>
            <consortium name="Lawrence Berkeley National Laboratory"/>
            <person name="Nybo J.L."/>
            <person name="Vesth T.C."/>
            <person name="Theobald S."/>
            <person name="Frisvad J.C."/>
            <person name="Larsen T.O."/>
            <person name="Kjaerboelling I."/>
            <person name="Rothschild-Mancinelli K."/>
            <person name="Lyhne E.K."/>
            <person name="Kogle M.E."/>
            <person name="Barry K."/>
            <person name="Clum A."/>
            <person name="Na H."/>
            <person name="Ledsgaard L."/>
            <person name="Lin J."/>
            <person name="Lipzen A."/>
            <person name="Kuo A."/>
            <person name="Riley R."/>
            <person name="Mondo S."/>
            <person name="Labutti K."/>
            <person name="Haridas S."/>
            <person name="Pangalinan J."/>
            <person name="Salamov A.A."/>
            <person name="Simmons B.A."/>
            <person name="Magnuson J.K."/>
            <person name="Chen J."/>
            <person name="Drula E."/>
            <person name="Henrissat B."/>
            <person name="Wiebenga A."/>
            <person name="Lubbers R.J."/>
            <person name="Gomes A.C."/>
            <person name="Makela M.R."/>
            <person name="Stajich J."/>
            <person name="Grigoriev I.V."/>
            <person name="Mortensen U.H."/>
            <person name="De Vries R.P."/>
            <person name="Baker S.E."/>
            <person name="Andersen M.R."/>
        </authorList>
    </citation>
    <scope>NUCLEOTIDE SEQUENCE [LARGE SCALE GENOMIC DNA]</scope>
    <source>
        <strain evidence="2 3">CBS 209.92</strain>
    </source>
</reference>
<evidence type="ECO:0000313" key="2">
    <source>
        <dbReference type="EMBL" id="KAL2794813.1"/>
    </source>
</evidence>